<protein>
    <submittedName>
        <fullName evidence="1">Uncharacterized protein</fullName>
    </submittedName>
</protein>
<dbReference type="PANTHER" id="PTHR42085">
    <property type="entry name" value="F-BOX DOMAIN-CONTAINING PROTEIN"/>
    <property type="match status" value="1"/>
</dbReference>
<dbReference type="InterPro" id="IPR038883">
    <property type="entry name" value="AN11006-like"/>
</dbReference>
<dbReference type="AlphaFoldDB" id="A0A6A6WU38"/>
<proteinExistence type="predicted"/>
<reference evidence="1" key="1">
    <citation type="journal article" date="2020" name="Stud. Mycol.">
        <title>101 Dothideomycetes genomes: a test case for predicting lifestyles and emergence of pathogens.</title>
        <authorList>
            <person name="Haridas S."/>
            <person name="Albert R."/>
            <person name="Binder M."/>
            <person name="Bloem J."/>
            <person name="Labutti K."/>
            <person name="Salamov A."/>
            <person name="Andreopoulos B."/>
            <person name="Baker S."/>
            <person name="Barry K."/>
            <person name="Bills G."/>
            <person name="Bluhm B."/>
            <person name="Cannon C."/>
            <person name="Castanera R."/>
            <person name="Culley D."/>
            <person name="Daum C."/>
            <person name="Ezra D."/>
            <person name="Gonzalez J."/>
            <person name="Henrissat B."/>
            <person name="Kuo A."/>
            <person name="Liang C."/>
            <person name="Lipzen A."/>
            <person name="Lutzoni F."/>
            <person name="Magnuson J."/>
            <person name="Mondo S."/>
            <person name="Nolan M."/>
            <person name="Ohm R."/>
            <person name="Pangilinan J."/>
            <person name="Park H.-J."/>
            <person name="Ramirez L."/>
            <person name="Alfaro M."/>
            <person name="Sun H."/>
            <person name="Tritt A."/>
            <person name="Yoshinaga Y."/>
            <person name="Zwiers L.-H."/>
            <person name="Turgeon B."/>
            <person name="Goodwin S."/>
            <person name="Spatafora J."/>
            <person name="Crous P."/>
            <person name="Grigoriev I."/>
        </authorList>
    </citation>
    <scope>NUCLEOTIDE SEQUENCE</scope>
    <source>
        <strain evidence="1">CBS 109.77</strain>
    </source>
</reference>
<dbReference type="OrthoDB" id="4790878at2759"/>
<dbReference type="EMBL" id="MU002287">
    <property type="protein sequence ID" value="KAF2787720.1"/>
    <property type="molecule type" value="Genomic_DNA"/>
</dbReference>
<organism evidence="1 2">
    <name type="scientific">Melanomma pulvis-pyrius CBS 109.77</name>
    <dbReference type="NCBI Taxonomy" id="1314802"/>
    <lineage>
        <taxon>Eukaryota</taxon>
        <taxon>Fungi</taxon>
        <taxon>Dikarya</taxon>
        <taxon>Ascomycota</taxon>
        <taxon>Pezizomycotina</taxon>
        <taxon>Dothideomycetes</taxon>
        <taxon>Pleosporomycetidae</taxon>
        <taxon>Pleosporales</taxon>
        <taxon>Melanommataceae</taxon>
        <taxon>Melanomma</taxon>
    </lineage>
</organism>
<dbReference type="Proteomes" id="UP000799757">
    <property type="component" value="Unassembled WGS sequence"/>
</dbReference>
<sequence length="335" mass="38903">MLDHIYFNTPTNQANKSRTTIAPDPSIPSRDGRCFFFTLPRELRDEIYEYALTEEWGLASHHRKPYSILVAARGPPSGTDEEEMNQNWEDDRLAEASAMKSMESNRLVYVCRQLHRETLGLGLKFNDLTFYHTEKMCALSHFGRFIQHCPTTLQRYVRKITVVQDNSHRSWVWYDKFVMKSLAGDGVAAPLYNFCLTHPDVQAVVRFNPILDRNLLEQTMILHLAHRGIADPILSSGFGDPYGHPIKGPLPVSLPREVERYYRADASRIYHMYRSERPSPFSANTNPLRDVLENLRFSIVPFWNQNSWFLNSSFSVHTLTQENFEQLRRLFEEGA</sequence>
<evidence type="ECO:0000313" key="1">
    <source>
        <dbReference type="EMBL" id="KAF2787720.1"/>
    </source>
</evidence>
<name>A0A6A6WU38_9PLEO</name>
<accession>A0A6A6WU38</accession>
<keyword evidence="2" id="KW-1185">Reference proteome</keyword>
<evidence type="ECO:0000313" key="2">
    <source>
        <dbReference type="Proteomes" id="UP000799757"/>
    </source>
</evidence>
<dbReference type="PANTHER" id="PTHR42085:SF1">
    <property type="entry name" value="F-BOX DOMAIN-CONTAINING PROTEIN"/>
    <property type="match status" value="1"/>
</dbReference>
<gene>
    <name evidence="1" type="ORF">K505DRAFT_342715</name>
</gene>